<evidence type="ECO:0000256" key="2">
    <source>
        <dbReference type="ARBA" id="ARBA00022448"/>
    </source>
</evidence>
<keyword evidence="2 7" id="KW-0813">Transport</keyword>
<evidence type="ECO:0000259" key="8">
    <source>
        <dbReference type="PROSITE" id="PS50928"/>
    </source>
</evidence>
<organism evidence="9">
    <name type="scientific">Eubacterium limosum</name>
    <dbReference type="NCBI Taxonomy" id="1736"/>
    <lineage>
        <taxon>Bacteria</taxon>
        <taxon>Bacillati</taxon>
        <taxon>Bacillota</taxon>
        <taxon>Clostridia</taxon>
        <taxon>Eubacteriales</taxon>
        <taxon>Eubacteriaceae</taxon>
        <taxon>Eubacterium</taxon>
    </lineage>
</organism>
<dbReference type="PANTHER" id="PTHR43163:SF6">
    <property type="entry name" value="DIPEPTIDE TRANSPORT SYSTEM PERMEASE PROTEIN DPPB-RELATED"/>
    <property type="match status" value="1"/>
</dbReference>
<feature type="transmembrane region" description="Helical" evidence="7">
    <location>
        <begin position="133"/>
        <end position="158"/>
    </location>
</feature>
<dbReference type="Gene3D" id="1.10.3720.10">
    <property type="entry name" value="MetI-like"/>
    <property type="match status" value="1"/>
</dbReference>
<sequence length="360" mass="40973">MKVRFALKARTGFMAFLLPLCGLERGRTGIGVRLRNNLVYFLKKILQFVLVIFLLSLIVFYMARLSPGDPLRAYYGESVERMSVEQQEKAREKLGLNEPVWVQYGIWAEEAFHGDFGISFKYKQDVMKVIEGVWANTLILGGLSYILTFAFALVLGVFCSMHEDSPVDRAICKVGTITNCIPSFWVALVLILIFSINLELLPSSGAYAMGQADNIASRAVHLILPLAVMILGHLWYYTYMVRNRMLEELRKDYVLLCKTKGMTRRQIVWRHCLRNIMPTFISIMAISVPHIIGGTYVVEKVFSYPGLGTLSFESAKYHDYNMLMVLCLLTGIVVVFSNMVAQIINDKIDPRMKHERGELL</sequence>
<dbReference type="SUPFAM" id="SSF161098">
    <property type="entry name" value="MetI-like"/>
    <property type="match status" value="1"/>
</dbReference>
<proteinExistence type="inferred from homology"/>
<dbReference type="GO" id="GO:0055085">
    <property type="term" value="P:transmembrane transport"/>
    <property type="evidence" value="ECO:0007669"/>
    <property type="project" value="InterPro"/>
</dbReference>
<gene>
    <name evidence="9" type="primary">nikB_2</name>
    <name evidence="9" type="ORF">ELLFYP34_03054</name>
</gene>
<feature type="transmembrane region" description="Helical" evidence="7">
    <location>
        <begin position="272"/>
        <end position="292"/>
    </location>
</feature>
<keyword evidence="6 7" id="KW-0472">Membrane</keyword>
<comment type="subcellular location">
    <subcellularLocation>
        <location evidence="1 7">Cell membrane</location>
        <topology evidence="1 7">Multi-pass membrane protein</topology>
    </subcellularLocation>
</comment>
<comment type="similarity">
    <text evidence="7">Belongs to the binding-protein-dependent transport system permease family.</text>
</comment>
<dbReference type="AlphaFoldDB" id="A0A6N3DHX3"/>
<protein>
    <submittedName>
        <fullName evidence="9">Nickel transport system permease protein NikB</fullName>
    </submittedName>
</protein>
<feature type="transmembrane region" description="Helical" evidence="7">
    <location>
        <begin position="45"/>
        <end position="63"/>
    </location>
</feature>
<dbReference type="InterPro" id="IPR045621">
    <property type="entry name" value="BPD_transp_1_N"/>
</dbReference>
<dbReference type="Pfam" id="PF00528">
    <property type="entry name" value="BPD_transp_1"/>
    <property type="match status" value="1"/>
</dbReference>
<dbReference type="GO" id="GO:0005886">
    <property type="term" value="C:plasma membrane"/>
    <property type="evidence" value="ECO:0007669"/>
    <property type="project" value="UniProtKB-SubCell"/>
</dbReference>
<keyword evidence="5 7" id="KW-1133">Transmembrane helix</keyword>
<dbReference type="CDD" id="cd06261">
    <property type="entry name" value="TM_PBP2"/>
    <property type="match status" value="1"/>
</dbReference>
<reference evidence="9" key="1">
    <citation type="submission" date="2019-11" db="EMBL/GenBank/DDBJ databases">
        <authorList>
            <person name="Feng L."/>
        </authorList>
    </citation>
    <scope>NUCLEOTIDE SEQUENCE</scope>
    <source>
        <strain evidence="9">ElimosumLFYP34</strain>
    </source>
</reference>
<evidence type="ECO:0000256" key="6">
    <source>
        <dbReference type="ARBA" id="ARBA00023136"/>
    </source>
</evidence>
<dbReference type="EMBL" id="CACRTR010000009">
    <property type="protein sequence ID" value="VYU25213.1"/>
    <property type="molecule type" value="Genomic_DNA"/>
</dbReference>
<dbReference type="InterPro" id="IPR035906">
    <property type="entry name" value="MetI-like_sf"/>
</dbReference>
<evidence type="ECO:0000256" key="5">
    <source>
        <dbReference type="ARBA" id="ARBA00022989"/>
    </source>
</evidence>
<dbReference type="InterPro" id="IPR000515">
    <property type="entry name" value="MetI-like"/>
</dbReference>
<dbReference type="PANTHER" id="PTHR43163">
    <property type="entry name" value="DIPEPTIDE TRANSPORT SYSTEM PERMEASE PROTEIN DPPB-RELATED"/>
    <property type="match status" value="1"/>
</dbReference>
<accession>A0A6N3DHX3</accession>
<feature type="transmembrane region" description="Helical" evidence="7">
    <location>
        <begin position="170"/>
        <end position="195"/>
    </location>
</feature>
<dbReference type="Pfam" id="PF19300">
    <property type="entry name" value="BPD_transp_1_N"/>
    <property type="match status" value="1"/>
</dbReference>
<evidence type="ECO:0000256" key="4">
    <source>
        <dbReference type="ARBA" id="ARBA00022692"/>
    </source>
</evidence>
<feature type="transmembrane region" description="Helical" evidence="7">
    <location>
        <begin position="215"/>
        <end position="237"/>
    </location>
</feature>
<evidence type="ECO:0000256" key="3">
    <source>
        <dbReference type="ARBA" id="ARBA00022475"/>
    </source>
</evidence>
<evidence type="ECO:0000256" key="1">
    <source>
        <dbReference type="ARBA" id="ARBA00004651"/>
    </source>
</evidence>
<keyword evidence="4 7" id="KW-0812">Transmembrane</keyword>
<feature type="transmembrane region" description="Helical" evidence="7">
    <location>
        <begin position="320"/>
        <end position="344"/>
    </location>
</feature>
<dbReference type="PROSITE" id="PS50928">
    <property type="entry name" value="ABC_TM1"/>
    <property type="match status" value="1"/>
</dbReference>
<evidence type="ECO:0000256" key="7">
    <source>
        <dbReference type="RuleBase" id="RU363032"/>
    </source>
</evidence>
<feature type="domain" description="ABC transmembrane type-1" evidence="8">
    <location>
        <begin position="134"/>
        <end position="341"/>
    </location>
</feature>
<keyword evidence="3" id="KW-1003">Cell membrane</keyword>
<name>A0A6N3DHX3_EUBLI</name>
<evidence type="ECO:0000313" key="9">
    <source>
        <dbReference type="EMBL" id="VYU25213.1"/>
    </source>
</evidence>